<evidence type="ECO:0000313" key="2">
    <source>
        <dbReference type="Proteomes" id="UP001596302"/>
    </source>
</evidence>
<proteinExistence type="predicted"/>
<keyword evidence="1" id="KW-0489">Methyltransferase</keyword>
<evidence type="ECO:0000313" key="1">
    <source>
        <dbReference type="EMBL" id="MFC5992824.1"/>
    </source>
</evidence>
<comment type="caution">
    <text evidence="1">The sequence shown here is derived from an EMBL/GenBank/DDBJ whole genome shotgun (WGS) entry which is preliminary data.</text>
</comment>
<gene>
    <name evidence="1" type="ORF">ACFQE5_01205</name>
</gene>
<dbReference type="Proteomes" id="UP001596302">
    <property type="component" value="Unassembled WGS sequence"/>
</dbReference>
<dbReference type="GO" id="GO:0032259">
    <property type="term" value="P:methylation"/>
    <property type="evidence" value="ECO:0007669"/>
    <property type="project" value="UniProtKB-KW"/>
</dbReference>
<accession>A0ABW1IWP3</accession>
<keyword evidence="1" id="KW-0808">Transferase</keyword>
<keyword evidence="2" id="KW-1185">Reference proteome</keyword>
<name>A0ABW1IWP3_9PSEU</name>
<sequence>MPHDHASDEYPKADFSRIYDRPDPRPYFETLEGVDYRIPQEGLPVVAAVLDASARSGRPRTVLDVCCSYGINAGLLRFGVDLAQMRSRYTDPALAGLSSDELAAADREFYAARPRRPDLAVLGVDSSVPAVRYGVRAGLMTGGWGEDLETADPSPGLTAGLRDVGLIISTGGVGYVGVPTFDRLLGAIADPGDIWAVIFVLRIFGYGEITELFARYGLVTEKVPGATFRQRRFADRAEQEAAVTEVVRRGLDPAGKEADGWYHAECFITRPADAAARIPIADLVAGA</sequence>
<dbReference type="EMBL" id="JBHSQW010000001">
    <property type="protein sequence ID" value="MFC5992824.1"/>
    <property type="molecule type" value="Genomic_DNA"/>
</dbReference>
<dbReference type="GO" id="GO:0008168">
    <property type="term" value="F:methyltransferase activity"/>
    <property type="evidence" value="ECO:0007669"/>
    <property type="project" value="UniProtKB-KW"/>
</dbReference>
<organism evidence="1 2">
    <name type="scientific">Pseudonocardia hispaniensis</name>
    <dbReference type="NCBI Taxonomy" id="904933"/>
    <lineage>
        <taxon>Bacteria</taxon>
        <taxon>Bacillati</taxon>
        <taxon>Actinomycetota</taxon>
        <taxon>Actinomycetes</taxon>
        <taxon>Pseudonocardiales</taxon>
        <taxon>Pseudonocardiaceae</taxon>
        <taxon>Pseudonocardia</taxon>
    </lineage>
</organism>
<dbReference type="RefSeq" id="WP_379581740.1">
    <property type="nucleotide sequence ID" value="NZ_JBHSQW010000001.1"/>
</dbReference>
<reference evidence="2" key="1">
    <citation type="journal article" date="2019" name="Int. J. Syst. Evol. Microbiol.">
        <title>The Global Catalogue of Microorganisms (GCM) 10K type strain sequencing project: providing services to taxonomists for standard genome sequencing and annotation.</title>
        <authorList>
            <consortium name="The Broad Institute Genomics Platform"/>
            <consortium name="The Broad Institute Genome Sequencing Center for Infectious Disease"/>
            <person name="Wu L."/>
            <person name="Ma J."/>
        </authorList>
    </citation>
    <scope>NUCLEOTIDE SEQUENCE [LARGE SCALE GENOMIC DNA]</scope>
    <source>
        <strain evidence="2">CCM 8391</strain>
    </source>
</reference>
<protein>
    <submittedName>
        <fullName evidence="1">Class I SAM-dependent methyltransferase</fullName>
    </submittedName>
</protein>